<evidence type="ECO:0000259" key="4">
    <source>
        <dbReference type="PROSITE" id="PS50196"/>
    </source>
</evidence>
<reference evidence="5" key="1">
    <citation type="submission" date="2021-06" db="EMBL/GenBank/DDBJ databases">
        <authorList>
            <person name="Kallberg Y."/>
            <person name="Tangrot J."/>
            <person name="Rosling A."/>
        </authorList>
    </citation>
    <scope>NUCLEOTIDE SEQUENCE</scope>
    <source>
        <strain evidence="5">AZ414A</strain>
    </source>
</reference>
<dbReference type="SMART" id="SM00160">
    <property type="entry name" value="RanBD"/>
    <property type="match status" value="1"/>
</dbReference>
<dbReference type="InterPro" id="IPR000156">
    <property type="entry name" value="Ran_bind_dom"/>
</dbReference>
<comment type="subcellular location">
    <subcellularLocation>
        <location evidence="1">Nucleus</location>
    </subcellularLocation>
</comment>
<protein>
    <submittedName>
        <fullName evidence="5">4188_t:CDS:1</fullName>
    </submittedName>
</protein>
<dbReference type="AlphaFoldDB" id="A0A9N9CAH3"/>
<dbReference type="OrthoDB" id="185618at2759"/>
<keyword evidence="2" id="KW-0539">Nucleus</keyword>
<gene>
    <name evidence="5" type="ORF">DEBURN_LOCUS9242</name>
</gene>
<sequence>MKRDRPLSPSDLITLPNKKRKIERSPPTSTQNKNIFGSGTKYAENSFAILTGEEDEITRYTVQAKLYCMEEQWKERGVGFIKLNYSKNNEKSPRLVMCVDNILKVILNVTLFNRMYIERQEKFLRLFVYEGDILVHLAIKAVDEFYNAIMDAIPSARN</sequence>
<accession>A0A9N9CAH3</accession>
<dbReference type="PANTHER" id="PTHR23138">
    <property type="entry name" value="RAN BINDING PROTEIN"/>
    <property type="match status" value="1"/>
</dbReference>
<dbReference type="InterPro" id="IPR045255">
    <property type="entry name" value="RanBP1-like"/>
</dbReference>
<evidence type="ECO:0000256" key="2">
    <source>
        <dbReference type="ARBA" id="ARBA00023242"/>
    </source>
</evidence>
<name>A0A9N9CAH3_9GLOM</name>
<feature type="region of interest" description="Disordered" evidence="3">
    <location>
        <begin position="1"/>
        <end position="37"/>
    </location>
</feature>
<evidence type="ECO:0000313" key="5">
    <source>
        <dbReference type="EMBL" id="CAG8594977.1"/>
    </source>
</evidence>
<evidence type="ECO:0000256" key="3">
    <source>
        <dbReference type="SAM" id="MobiDB-lite"/>
    </source>
</evidence>
<evidence type="ECO:0000313" key="6">
    <source>
        <dbReference type="Proteomes" id="UP000789706"/>
    </source>
</evidence>
<dbReference type="GO" id="GO:0005634">
    <property type="term" value="C:nucleus"/>
    <property type="evidence" value="ECO:0007669"/>
    <property type="project" value="UniProtKB-SubCell"/>
</dbReference>
<comment type="caution">
    <text evidence="5">The sequence shown here is derived from an EMBL/GenBank/DDBJ whole genome shotgun (WGS) entry which is preliminary data.</text>
</comment>
<dbReference type="Proteomes" id="UP000789706">
    <property type="component" value="Unassembled WGS sequence"/>
</dbReference>
<dbReference type="Pfam" id="PF00638">
    <property type="entry name" value="Ran_BP1"/>
    <property type="match status" value="1"/>
</dbReference>
<proteinExistence type="predicted"/>
<feature type="domain" description="RanBD1" evidence="4">
    <location>
        <begin position="49"/>
        <end position="118"/>
    </location>
</feature>
<dbReference type="PANTHER" id="PTHR23138:SF142">
    <property type="entry name" value="RAN-BINDING PROTEIN 3B-RELATED"/>
    <property type="match status" value="1"/>
</dbReference>
<dbReference type="PROSITE" id="PS50196">
    <property type="entry name" value="RANBD1"/>
    <property type="match status" value="1"/>
</dbReference>
<organism evidence="5 6">
    <name type="scientific">Diversispora eburnea</name>
    <dbReference type="NCBI Taxonomy" id="1213867"/>
    <lineage>
        <taxon>Eukaryota</taxon>
        <taxon>Fungi</taxon>
        <taxon>Fungi incertae sedis</taxon>
        <taxon>Mucoromycota</taxon>
        <taxon>Glomeromycotina</taxon>
        <taxon>Glomeromycetes</taxon>
        <taxon>Diversisporales</taxon>
        <taxon>Diversisporaceae</taxon>
        <taxon>Diversispora</taxon>
    </lineage>
</organism>
<dbReference type="Gene3D" id="2.30.29.30">
    <property type="entry name" value="Pleckstrin-homology domain (PH domain)/Phosphotyrosine-binding domain (PTB)"/>
    <property type="match status" value="1"/>
</dbReference>
<keyword evidence="6" id="KW-1185">Reference proteome</keyword>
<dbReference type="InterPro" id="IPR011993">
    <property type="entry name" value="PH-like_dom_sf"/>
</dbReference>
<dbReference type="SUPFAM" id="SSF50729">
    <property type="entry name" value="PH domain-like"/>
    <property type="match status" value="1"/>
</dbReference>
<evidence type="ECO:0000256" key="1">
    <source>
        <dbReference type="ARBA" id="ARBA00004123"/>
    </source>
</evidence>
<dbReference type="EMBL" id="CAJVPK010001669">
    <property type="protein sequence ID" value="CAG8594977.1"/>
    <property type="molecule type" value="Genomic_DNA"/>
</dbReference>
<feature type="compositionally biased region" description="Polar residues" evidence="3">
    <location>
        <begin position="26"/>
        <end position="37"/>
    </location>
</feature>